<dbReference type="HOGENOM" id="CLU_3036484_0_0_1"/>
<dbReference type="Proteomes" id="UP000011713">
    <property type="component" value="Unassembled WGS sequence"/>
</dbReference>
<sequence length="55" mass="5687">MAVLNPPPCWRCGVGSFAAGVLRSQPPAAGADDTGIIAYKISLQGQQAGIAEFKR</sequence>
<organism evidence="1 2">
    <name type="scientific">Hyaloperonospora arabidopsidis (strain Emoy2)</name>
    <name type="common">Downy mildew agent</name>
    <name type="synonym">Peronospora arabidopsidis</name>
    <dbReference type="NCBI Taxonomy" id="559515"/>
    <lineage>
        <taxon>Eukaryota</taxon>
        <taxon>Sar</taxon>
        <taxon>Stramenopiles</taxon>
        <taxon>Oomycota</taxon>
        <taxon>Peronosporomycetes</taxon>
        <taxon>Peronosporales</taxon>
        <taxon>Peronosporaceae</taxon>
        <taxon>Hyaloperonospora</taxon>
    </lineage>
</organism>
<proteinExistence type="predicted"/>
<dbReference type="EnsemblProtists" id="HpaT813544">
    <property type="protein sequence ID" value="HpaP813544"/>
    <property type="gene ID" value="HpaG813544"/>
</dbReference>
<evidence type="ECO:0000313" key="1">
    <source>
        <dbReference type="EnsemblProtists" id="HpaP813544"/>
    </source>
</evidence>
<dbReference type="VEuPathDB" id="FungiDB:HpaG813544"/>
<dbReference type="InParanoid" id="M4C377"/>
<reference evidence="2" key="1">
    <citation type="journal article" date="2010" name="Science">
        <title>Signatures of adaptation to obligate biotrophy in the Hyaloperonospora arabidopsidis genome.</title>
        <authorList>
            <person name="Baxter L."/>
            <person name="Tripathy S."/>
            <person name="Ishaque N."/>
            <person name="Boot N."/>
            <person name="Cabral A."/>
            <person name="Kemen E."/>
            <person name="Thines M."/>
            <person name="Ah-Fong A."/>
            <person name="Anderson R."/>
            <person name="Badejoko W."/>
            <person name="Bittner-Eddy P."/>
            <person name="Boore J.L."/>
            <person name="Chibucos M.C."/>
            <person name="Coates M."/>
            <person name="Dehal P."/>
            <person name="Delehaunty K."/>
            <person name="Dong S."/>
            <person name="Downton P."/>
            <person name="Dumas B."/>
            <person name="Fabro G."/>
            <person name="Fronick C."/>
            <person name="Fuerstenberg S.I."/>
            <person name="Fulton L."/>
            <person name="Gaulin E."/>
            <person name="Govers F."/>
            <person name="Hughes L."/>
            <person name="Humphray S."/>
            <person name="Jiang R.H."/>
            <person name="Judelson H."/>
            <person name="Kamoun S."/>
            <person name="Kyung K."/>
            <person name="Meijer H."/>
            <person name="Minx P."/>
            <person name="Morris P."/>
            <person name="Nelson J."/>
            <person name="Phuntumart V."/>
            <person name="Qutob D."/>
            <person name="Rehmany A."/>
            <person name="Rougon-Cardoso A."/>
            <person name="Ryden P."/>
            <person name="Torto-Alalibo T."/>
            <person name="Studholme D."/>
            <person name="Wang Y."/>
            <person name="Win J."/>
            <person name="Wood J."/>
            <person name="Clifton S.W."/>
            <person name="Rogers J."/>
            <person name="Van den Ackerveken G."/>
            <person name="Jones J.D."/>
            <person name="McDowell J.M."/>
            <person name="Beynon J."/>
            <person name="Tyler B.M."/>
        </authorList>
    </citation>
    <scope>NUCLEOTIDE SEQUENCE [LARGE SCALE GENOMIC DNA]</scope>
    <source>
        <strain evidence="2">Emoy2</strain>
    </source>
</reference>
<dbReference type="EMBL" id="ABWE02002619">
    <property type="status" value="NOT_ANNOTATED_CDS"/>
    <property type="molecule type" value="Genomic_DNA"/>
</dbReference>
<accession>M4C377</accession>
<evidence type="ECO:0000313" key="2">
    <source>
        <dbReference type="Proteomes" id="UP000011713"/>
    </source>
</evidence>
<dbReference type="AlphaFoldDB" id="M4C377"/>
<protein>
    <submittedName>
        <fullName evidence="1">Uncharacterized protein</fullName>
    </submittedName>
</protein>
<name>M4C377_HYAAE</name>
<keyword evidence="2" id="KW-1185">Reference proteome</keyword>
<reference evidence="1" key="2">
    <citation type="submission" date="2015-06" db="UniProtKB">
        <authorList>
            <consortium name="EnsemblProtists"/>
        </authorList>
    </citation>
    <scope>IDENTIFICATION</scope>
    <source>
        <strain evidence="1">Emoy2</strain>
    </source>
</reference>